<evidence type="ECO:0000313" key="9">
    <source>
        <dbReference type="Proteomes" id="UP000546464"/>
    </source>
</evidence>
<evidence type="ECO:0000256" key="3">
    <source>
        <dbReference type="ARBA" id="ARBA00023125"/>
    </source>
</evidence>
<dbReference type="InterPro" id="IPR018062">
    <property type="entry name" value="HTH_AraC-typ_CS"/>
</dbReference>
<evidence type="ECO:0000313" key="8">
    <source>
        <dbReference type="EMBL" id="MBC2595101.1"/>
    </source>
</evidence>
<keyword evidence="3" id="KW-0238">DNA-binding</keyword>
<dbReference type="EMBL" id="JACHVB010000035">
    <property type="protein sequence ID" value="MBC2595101.1"/>
    <property type="molecule type" value="Genomic_DNA"/>
</dbReference>
<feature type="domain" description="HTH araC/xylS-type" evidence="7">
    <location>
        <begin position="163"/>
        <end position="261"/>
    </location>
</feature>
<evidence type="ECO:0000256" key="6">
    <source>
        <dbReference type="SAM" id="MobiDB-lite"/>
    </source>
</evidence>
<evidence type="ECO:0000256" key="5">
    <source>
        <dbReference type="ARBA" id="ARBA00023163"/>
    </source>
</evidence>
<evidence type="ECO:0000256" key="1">
    <source>
        <dbReference type="ARBA" id="ARBA00022490"/>
    </source>
</evidence>
<gene>
    <name evidence="8" type="ORF">H5P28_12610</name>
</gene>
<keyword evidence="5" id="KW-0804">Transcription</keyword>
<keyword evidence="9" id="KW-1185">Reference proteome</keyword>
<dbReference type="Proteomes" id="UP000546464">
    <property type="component" value="Unassembled WGS sequence"/>
</dbReference>
<dbReference type="PANTHER" id="PTHR46796:SF13">
    <property type="entry name" value="HTH-TYPE TRANSCRIPTIONAL ACTIVATOR RHAS"/>
    <property type="match status" value="1"/>
</dbReference>
<dbReference type="AlphaFoldDB" id="A0A842HIS9"/>
<keyword evidence="4" id="KW-0010">Activator</keyword>
<dbReference type="GO" id="GO:0043565">
    <property type="term" value="F:sequence-specific DNA binding"/>
    <property type="evidence" value="ECO:0007669"/>
    <property type="project" value="InterPro"/>
</dbReference>
<evidence type="ECO:0000256" key="2">
    <source>
        <dbReference type="ARBA" id="ARBA00023015"/>
    </source>
</evidence>
<evidence type="ECO:0000259" key="7">
    <source>
        <dbReference type="PROSITE" id="PS01124"/>
    </source>
</evidence>
<reference evidence="8 9" key="1">
    <citation type="submission" date="2020-07" db="EMBL/GenBank/DDBJ databases">
        <authorList>
            <person name="Feng X."/>
        </authorList>
    </citation>
    <scope>NUCLEOTIDE SEQUENCE [LARGE SCALE GENOMIC DNA]</scope>
    <source>
        <strain evidence="8 9">JCM31066</strain>
    </source>
</reference>
<dbReference type="InterPro" id="IPR037923">
    <property type="entry name" value="HTH-like"/>
</dbReference>
<dbReference type="Pfam" id="PF12833">
    <property type="entry name" value="HTH_18"/>
    <property type="match status" value="1"/>
</dbReference>
<dbReference type="InterPro" id="IPR020449">
    <property type="entry name" value="Tscrpt_reg_AraC-type_HTH"/>
</dbReference>
<feature type="region of interest" description="Disordered" evidence="6">
    <location>
        <begin position="254"/>
        <end position="278"/>
    </location>
</feature>
<name>A0A842HIS9_9BACT</name>
<keyword evidence="1" id="KW-0963">Cytoplasm</keyword>
<comment type="caution">
    <text evidence="8">The sequence shown here is derived from an EMBL/GenBank/DDBJ whole genome shotgun (WGS) entry which is preliminary data.</text>
</comment>
<dbReference type="GO" id="GO:0003700">
    <property type="term" value="F:DNA-binding transcription factor activity"/>
    <property type="evidence" value="ECO:0007669"/>
    <property type="project" value="InterPro"/>
</dbReference>
<dbReference type="SUPFAM" id="SSF46689">
    <property type="entry name" value="Homeodomain-like"/>
    <property type="match status" value="2"/>
</dbReference>
<dbReference type="Gene3D" id="1.10.10.60">
    <property type="entry name" value="Homeodomain-like"/>
    <property type="match status" value="2"/>
</dbReference>
<accession>A0A842HIS9</accession>
<dbReference type="SUPFAM" id="SSF51215">
    <property type="entry name" value="Regulatory protein AraC"/>
    <property type="match status" value="1"/>
</dbReference>
<evidence type="ECO:0000256" key="4">
    <source>
        <dbReference type="ARBA" id="ARBA00023159"/>
    </source>
</evidence>
<sequence length="278" mass="31726">MPDLLKCIYYGVESYSSNRYFYDNKTRGDGSDGVFVIQRTIRGAAFYRDRREHVRVGPGQAMLFCHGEDSCYGYPEDATEPYELEFLAMTGERSLFDAVRQKAGSRVALAAHSESLAAFQALAFHVREHRFRDRFHESLCGYELLIALLRQAWTGDLLHDPVAAAREYIKNHYSEPLTQQEVAAHVGLSREHLTRSFRQRFGTTPARLCEDLRMGKARELLSLQFRSVSQIAANCGYTDANSFARAFRRRNGVSPQQFQQFAMPGHRPTPSDPTLRSR</sequence>
<dbReference type="RefSeq" id="WP_185676064.1">
    <property type="nucleotide sequence ID" value="NZ_JACHVB010000035.1"/>
</dbReference>
<dbReference type="PROSITE" id="PS01124">
    <property type="entry name" value="HTH_ARAC_FAMILY_2"/>
    <property type="match status" value="1"/>
</dbReference>
<keyword evidence="2" id="KW-0805">Transcription regulation</keyword>
<proteinExistence type="predicted"/>
<dbReference type="InterPro" id="IPR050204">
    <property type="entry name" value="AraC_XylS_family_regulators"/>
</dbReference>
<dbReference type="PANTHER" id="PTHR46796">
    <property type="entry name" value="HTH-TYPE TRANSCRIPTIONAL ACTIVATOR RHAS-RELATED"/>
    <property type="match status" value="1"/>
</dbReference>
<dbReference type="PROSITE" id="PS00041">
    <property type="entry name" value="HTH_ARAC_FAMILY_1"/>
    <property type="match status" value="1"/>
</dbReference>
<protein>
    <submittedName>
        <fullName evidence="8">Helix-turn-helix transcriptional regulator</fullName>
    </submittedName>
</protein>
<dbReference type="SMART" id="SM00342">
    <property type="entry name" value="HTH_ARAC"/>
    <property type="match status" value="1"/>
</dbReference>
<dbReference type="InterPro" id="IPR018060">
    <property type="entry name" value="HTH_AraC"/>
</dbReference>
<organism evidence="8 9">
    <name type="scientific">Ruficoccus amylovorans</name>
    <dbReference type="NCBI Taxonomy" id="1804625"/>
    <lineage>
        <taxon>Bacteria</taxon>
        <taxon>Pseudomonadati</taxon>
        <taxon>Verrucomicrobiota</taxon>
        <taxon>Opitutia</taxon>
        <taxon>Puniceicoccales</taxon>
        <taxon>Cerasicoccaceae</taxon>
        <taxon>Ruficoccus</taxon>
    </lineage>
</organism>
<dbReference type="PRINTS" id="PR00032">
    <property type="entry name" value="HTHARAC"/>
</dbReference>
<dbReference type="InterPro" id="IPR009057">
    <property type="entry name" value="Homeodomain-like_sf"/>
</dbReference>